<protein>
    <submittedName>
        <fullName evidence="2">Uncharacterized protein</fullName>
    </submittedName>
</protein>
<keyword evidence="1" id="KW-1185">Reference proteome</keyword>
<name>A0A915J6F8_ROMCU</name>
<dbReference type="Proteomes" id="UP000887565">
    <property type="component" value="Unplaced"/>
</dbReference>
<dbReference type="AlphaFoldDB" id="A0A915J6F8"/>
<accession>A0A915J6F8</accession>
<evidence type="ECO:0000313" key="1">
    <source>
        <dbReference type="Proteomes" id="UP000887565"/>
    </source>
</evidence>
<reference evidence="2" key="1">
    <citation type="submission" date="2022-11" db="UniProtKB">
        <authorList>
            <consortium name="WormBaseParasite"/>
        </authorList>
    </citation>
    <scope>IDENTIFICATION</scope>
</reference>
<organism evidence="1 2">
    <name type="scientific">Romanomermis culicivorax</name>
    <name type="common">Nematode worm</name>
    <dbReference type="NCBI Taxonomy" id="13658"/>
    <lineage>
        <taxon>Eukaryota</taxon>
        <taxon>Metazoa</taxon>
        <taxon>Ecdysozoa</taxon>
        <taxon>Nematoda</taxon>
        <taxon>Enoplea</taxon>
        <taxon>Dorylaimia</taxon>
        <taxon>Mermithida</taxon>
        <taxon>Mermithoidea</taxon>
        <taxon>Mermithidae</taxon>
        <taxon>Romanomermis</taxon>
    </lineage>
</organism>
<dbReference type="WBParaSite" id="nRc.2.0.1.t22026-RA">
    <property type="protein sequence ID" value="nRc.2.0.1.t22026-RA"/>
    <property type="gene ID" value="nRc.2.0.1.g22026"/>
</dbReference>
<proteinExistence type="predicted"/>
<evidence type="ECO:0000313" key="2">
    <source>
        <dbReference type="WBParaSite" id="nRc.2.0.1.t22026-RA"/>
    </source>
</evidence>
<sequence length="65" mass="7614">MRRVANSWADIDRSDLDDVISNSSRMTSMVSTSMSFKVRAISRCRIFSETRQKFEKPEIYSNFDI</sequence>